<evidence type="ECO:0008006" key="7">
    <source>
        <dbReference type="Google" id="ProtNLM"/>
    </source>
</evidence>
<dbReference type="EMBL" id="ML995476">
    <property type="protein sequence ID" value="KAF2145902.1"/>
    <property type="molecule type" value="Genomic_DNA"/>
</dbReference>
<name>A0A6A6BP83_9PEZI</name>
<protein>
    <recommendedName>
        <fullName evidence="7">Nuclear protein DGCR14</fullName>
    </recommendedName>
</protein>
<dbReference type="GO" id="GO:0071013">
    <property type="term" value="C:catalytic step 2 spliceosome"/>
    <property type="evidence" value="ECO:0007669"/>
    <property type="project" value="TreeGrafter"/>
</dbReference>
<feature type="compositionally biased region" description="Pro residues" evidence="4">
    <location>
        <begin position="377"/>
        <end position="388"/>
    </location>
</feature>
<dbReference type="AlphaFoldDB" id="A0A6A6BP83"/>
<gene>
    <name evidence="5" type="ORF">K452DRAFT_283198</name>
</gene>
<feature type="compositionally biased region" description="Low complexity" evidence="4">
    <location>
        <begin position="492"/>
        <end position="507"/>
    </location>
</feature>
<evidence type="ECO:0000256" key="2">
    <source>
        <dbReference type="ARBA" id="ARBA00009072"/>
    </source>
</evidence>
<feature type="region of interest" description="Disordered" evidence="4">
    <location>
        <begin position="492"/>
        <end position="562"/>
    </location>
</feature>
<dbReference type="InterPro" id="IPR019148">
    <property type="entry name" value="Nuclear_protein_DGCR14_ESS-2"/>
</dbReference>
<dbReference type="Pfam" id="PF09751">
    <property type="entry name" value="Es2"/>
    <property type="match status" value="1"/>
</dbReference>
<feature type="compositionally biased region" description="Basic and acidic residues" evidence="4">
    <location>
        <begin position="256"/>
        <end position="271"/>
    </location>
</feature>
<feature type="compositionally biased region" description="Low complexity" evidence="4">
    <location>
        <begin position="438"/>
        <end position="470"/>
    </location>
</feature>
<feature type="compositionally biased region" description="Low complexity" evidence="4">
    <location>
        <begin position="114"/>
        <end position="124"/>
    </location>
</feature>
<feature type="region of interest" description="Disordered" evidence="4">
    <location>
        <begin position="114"/>
        <end position="160"/>
    </location>
</feature>
<sequence length="562" mass="58297">MPTPDSTTTTTTTTTTALTKRSASTALMPPPAAPPPFKRQKRPTTVLDEDTYIDGLSHIIKRDFFPGLLETDVQQEYLAAVDAGDDDWIRESGQRLMAVMTPVPGGRRRGTGFATPARATPAAAVGETPKNGAWAGDTPGAASVAGSAAAGGEEGQERKPKVNLELSLTDYQAKYTSEDNESFNALLDRQNQKKAEKYAWQRLGERIPSARRLEQERQKLLIASSSSAAPQGRVANTKDLALTRRPDAATAAATDPDTRKATVDTARDKPRNALMFTPDVIEESYQTVAQAAEAASSAPPKRTVYGNTRLPLPADPSATTSTTRPTSPTHSTIAAALGRGRPAPPPSTNAPSLPSAAGGSGAETPRVNGYAFVPERSPSPPPPPPPPADRGLLAKLGVTAAEGAQRNPFVIRPPRRREDIHYRLVDQAGKQRGGGGERSASAASTTAAGADSVKARTPATTTAVGAGTPRFASAPKSLKPAAQRLLNRVGGASPRVSGAAGAGARSPFGGGRGGGFGDAFALGKRTPRTPRTEGRGRLLATPKVRGAEMRAGAGAGAGAERG</sequence>
<comment type="similarity">
    <text evidence="2">Belongs to the ESS2 family.</text>
</comment>
<dbReference type="OrthoDB" id="19679at2759"/>
<evidence type="ECO:0000256" key="4">
    <source>
        <dbReference type="SAM" id="MobiDB-lite"/>
    </source>
</evidence>
<feature type="region of interest" description="Disordered" evidence="4">
    <location>
        <begin position="292"/>
        <end position="392"/>
    </location>
</feature>
<evidence type="ECO:0000256" key="1">
    <source>
        <dbReference type="ARBA" id="ARBA00004123"/>
    </source>
</evidence>
<dbReference type="PANTHER" id="PTHR12940:SF0">
    <property type="entry name" value="SPLICING FACTOR ESS-2 HOMOLOG"/>
    <property type="match status" value="1"/>
</dbReference>
<feature type="compositionally biased region" description="Pro residues" evidence="4">
    <location>
        <begin position="28"/>
        <end position="37"/>
    </location>
</feature>
<feature type="region of interest" description="Disordered" evidence="4">
    <location>
        <begin position="426"/>
        <end position="477"/>
    </location>
</feature>
<comment type="subcellular location">
    <subcellularLocation>
        <location evidence="1">Nucleus</location>
    </subcellularLocation>
</comment>
<evidence type="ECO:0000256" key="3">
    <source>
        <dbReference type="ARBA" id="ARBA00023242"/>
    </source>
</evidence>
<dbReference type="PANTHER" id="PTHR12940">
    <property type="entry name" value="ES-2 PROTEIN - RELATED"/>
    <property type="match status" value="1"/>
</dbReference>
<dbReference type="RefSeq" id="XP_033401614.1">
    <property type="nucleotide sequence ID" value="XM_033539733.1"/>
</dbReference>
<keyword evidence="6" id="KW-1185">Reference proteome</keyword>
<reference evidence="5" key="1">
    <citation type="journal article" date="2020" name="Stud. Mycol.">
        <title>101 Dothideomycetes genomes: a test case for predicting lifestyles and emergence of pathogens.</title>
        <authorList>
            <person name="Haridas S."/>
            <person name="Albert R."/>
            <person name="Binder M."/>
            <person name="Bloem J."/>
            <person name="Labutti K."/>
            <person name="Salamov A."/>
            <person name="Andreopoulos B."/>
            <person name="Baker S."/>
            <person name="Barry K."/>
            <person name="Bills G."/>
            <person name="Bluhm B."/>
            <person name="Cannon C."/>
            <person name="Castanera R."/>
            <person name="Culley D."/>
            <person name="Daum C."/>
            <person name="Ezra D."/>
            <person name="Gonzalez J."/>
            <person name="Henrissat B."/>
            <person name="Kuo A."/>
            <person name="Liang C."/>
            <person name="Lipzen A."/>
            <person name="Lutzoni F."/>
            <person name="Magnuson J."/>
            <person name="Mondo S."/>
            <person name="Nolan M."/>
            <person name="Ohm R."/>
            <person name="Pangilinan J."/>
            <person name="Park H.-J."/>
            <person name="Ramirez L."/>
            <person name="Alfaro M."/>
            <person name="Sun H."/>
            <person name="Tritt A."/>
            <person name="Yoshinaga Y."/>
            <person name="Zwiers L.-H."/>
            <person name="Turgeon B."/>
            <person name="Goodwin S."/>
            <person name="Spatafora J."/>
            <person name="Crous P."/>
            <person name="Grigoriev I."/>
        </authorList>
    </citation>
    <scope>NUCLEOTIDE SEQUENCE</scope>
    <source>
        <strain evidence="5">CBS 121167</strain>
    </source>
</reference>
<organism evidence="5 6">
    <name type="scientific">Aplosporella prunicola CBS 121167</name>
    <dbReference type="NCBI Taxonomy" id="1176127"/>
    <lineage>
        <taxon>Eukaryota</taxon>
        <taxon>Fungi</taxon>
        <taxon>Dikarya</taxon>
        <taxon>Ascomycota</taxon>
        <taxon>Pezizomycotina</taxon>
        <taxon>Dothideomycetes</taxon>
        <taxon>Dothideomycetes incertae sedis</taxon>
        <taxon>Botryosphaeriales</taxon>
        <taxon>Aplosporellaceae</taxon>
        <taxon>Aplosporella</taxon>
    </lineage>
</organism>
<proteinExistence type="inferred from homology"/>
<feature type="region of interest" description="Disordered" evidence="4">
    <location>
        <begin position="1"/>
        <end position="43"/>
    </location>
</feature>
<dbReference type="GeneID" id="54297229"/>
<feature type="compositionally biased region" description="Low complexity" evidence="4">
    <location>
        <begin position="315"/>
        <end position="341"/>
    </location>
</feature>
<evidence type="ECO:0000313" key="5">
    <source>
        <dbReference type="EMBL" id="KAF2145902.1"/>
    </source>
</evidence>
<feature type="compositionally biased region" description="Low complexity" evidence="4">
    <location>
        <begin position="140"/>
        <end position="151"/>
    </location>
</feature>
<feature type="region of interest" description="Disordered" evidence="4">
    <location>
        <begin position="224"/>
        <end position="271"/>
    </location>
</feature>
<evidence type="ECO:0000313" key="6">
    <source>
        <dbReference type="Proteomes" id="UP000799438"/>
    </source>
</evidence>
<keyword evidence="3" id="KW-0539">Nucleus</keyword>
<accession>A0A6A6BP83</accession>
<dbReference type="Proteomes" id="UP000799438">
    <property type="component" value="Unassembled WGS sequence"/>
</dbReference>
<feature type="compositionally biased region" description="Low complexity" evidence="4">
    <location>
        <begin position="7"/>
        <end position="16"/>
    </location>
</feature>
<feature type="compositionally biased region" description="Gly residues" evidence="4">
    <location>
        <begin position="508"/>
        <end position="517"/>
    </location>
</feature>
<feature type="compositionally biased region" description="Gly residues" evidence="4">
    <location>
        <begin position="553"/>
        <end position="562"/>
    </location>
</feature>